<name>A0A1I3U3Y3_9BURK</name>
<dbReference type="STRING" id="420953.SAMN05192543_1111"/>
<reference evidence="1 2" key="1">
    <citation type="submission" date="2016-10" db="EMBL/GenBank/DDBJ databases">
        <authorList>
            <person name="de Groot N.N."/>
        </authorList>
    </citation>
    <scope>NUCLEOTIDE SEQUENCE [LARGE SCALE GENOMIC DNA]</scope>
    <source>
        <strain evidence="1 2">LMG 23650</strain>
    </source>
</reference>
<dbReference type="SUPFAM" id="SSF117396">
    <property type="entry name" value="TM1631-like"/>
    <property type="match status" value="1"/>
</dbReference>
<gene>
    <name evidence="1" type="ORF">SAMN05192543_1111</name>
</gene>
<dbReference type="EMBL" id="FOQU01000011">
    <property type="protein sequence ID" value="SFJ78224.1"/>
    <property type="molecule type" value="Genomic_DNA"/>
</dbReference>
<evidence type="ECO:0008006" key="3">
    <source>
        <dbReference type="Google" id="ProtNLM"/>
    </source>
</evidence>
<protein>
    <recommendedName>
        <fullName evidence="3">DUF72 domain-containing protein</fullName>
    </recommendedName>
</protein>
<dbReference type="Proteomes" id="UP000199548">
    <property type="component" value="Unassembled WGS sequence"/>
</dbReference>
<keyword evidence="2" id="KW-1185">Reference proteome</keyword>
<dbReference type="Gene3D" id="3.20.20.410">
    <property type="entry name" value="Protein of unknown function UPF0759"/>
    <property type="match status" value="1"/>
</dbReference>
<dbReference type="InterPro" id="IPR036520">
    <property type="entry name" value="UPF0759_sf"/>
</dbReference>
<evidence type="ECO:0000313" key="1">
    <source>
        <dbReference type="EMBL" id="SFJ78224.1"/>
    </source>
</evidence>
<proteinExistence type="predicted"/>
<organism evidence="1 2">
    <name type="scientific">Paraburkholderia megapolitana</name>
    <dbReference type="NCBI Taxonomy" id="420953"/>
    <lineage>
        <taxon>Bacteria</taxon>
        <taxon>Pseudomonadati</taxon>
        <taxon>Pseudomonadota</taxon>
        <taxon>Betaproteobacteria</taxon>
        <taxon>Burkholderiales</taxon>
        <taxon>Burkholderiaceae</taxon>
        <taxon>Paraburkholderia</taxon>
    </lineage>
</organism>
<dbReference type="AlphaFoldDB" id="A0A1I3U3Y3"/>
<accession>A0A1I3U3Y3</accession>
<evidence type="ECO:0000313" key="2">
    <source>
        <dbReference type="Proteomes" id="UP000199548"/>
    </source>
</evidence>
<sequence length="47" mass="5335">MSIRIGTASWTDVTLIKSGRFYPKGCTSAEARLRFYAGHFPLVEVDW</sequence>